<dbReference type="STRING" id="360411.AC812_03265"/>
<comment type="caution">
    <text evidence="1">The sequence shown here is derived from an EMBL/GenBank/DDBJ whole genome shotgun (WGS) entry which is preliminary data.</text>
</comment>
<organism evidence="1 2">
    <name type="scientific">Bellilinea caldifistulae</name>
    <dbReference type="NCBI Taxonomy" id="360411"/>
    <lineage>
        <taxon>Bacteria</taxon>
        <taxon>Bacillati</taxon>
        <taxon>Chloroflexota</taxon>
        <taxon>Anaerolineae</taxon>
        <taxon>Anaerolineales</taxon>
        <taxon>Anaerolineaceae</taxon>
        <taxon>Bellilinea</taxon>
    </lineage>
</organism>
<dbReference type="RefSeq" id="WP_061913672.1">
    <property type="nucleotide sequence ID" value="NZ_DF967971.1"/>
</dbReference>
<evidence type="ECO:0000313" key="1">
    <source>
        <dbReference type="EMBL" id="KPL77569.1"/>
    </source>
</evidence>
<dbReference type="EMBL" id="LGHJ01000009">
    <property type="protein sequence ID" value="KPL77569.1"/>
    <property type="molecule type" value="Genomic_DNA"/>
</dbReference>
<dbReference type="Proteomes" id="UP000050514">
    <property type="component" value="Unassembled WGS sequence"/>
</dbReference>
<accession>A0A0P6XVU8</accession>
<dbReference type="AlphaFoldDB" id="A0A0P6XVU8"/>
<sequence>MDECESICQRVLGYRLADKPPSGCKSRRTDLPEGAQYLQKQIFAKPPSQSRRCNSGRAVLAGQYEQASLYPEGCVREAELADPGQTVIHFGKMKDKKIAEVWKTGPAGQGWVRWAASTDGKGYDPQGKPEGIHLQRMARAFLSLQSAYAG</sequence>
<proteinExistence type="predicted"/>
<evidence type="ECO:0000313" key="2">
    <source>
        <dbReference type="Proteomes" id="UP000050514"/>
    </source>
</evidence>
<gene>
    <name evidence="1" type="ORF">AC812_03265</name>
</gene>
<protein>
    <submittedName>
        <fullName evidence="1">Uncharacterized protein</fullName>
    </submittedName>
</protein>
<keyword evidence="2" id="KW-1185">Reference proteome</keyword>
<name>A0A0P6XVU8_9CHLR</name>
<dbReference type="OrthoDB" id="148742at2"/>
<reference evidence="1 2" key="1">
    <citation type="submission" date="2015-07" db="EMBL/GenBank/DDBJ databases">
        <title>Draft genome of Bellilinea caldifistulae DSM 17877.</title>
        <authorList>
            <person name="Hemp J."/>
            <person name="Ward L.M."/>
            <person name="Pace L.A."/>
            <person name="Fischer W.W."/>
        </authorList>
    </citation>
    <scope>NUCLEOTIDE SEQUENCE [LARGE SCALE GENOMIC DNA]</scope>
    <source>
        <strain evidence="1 2">GOMI-1</strain>
    </source>
</reference>